<dbReference type="RefSeq" id="WP_160618088.1">
    <property type="nucleotide sequence ID" value="NZ_CP047652.1"/>
</dbReference>
<dbReference type="KEGG" id="bomb:GT348_00595"/>
<dbReference type="Gene3D" id="2.60.40.10">
    <property type="entry name" value="Immunoglobulins"/>
    <property type="match status" value="1"/>
</dbReference>
<evidence type="ECO:0000259" key="6">
    <source>
        <dbReference type="Pfam" id="PF04349"/>
    </source>
</evidence>
<evidence type="ECO:0000256" key="4">
    <source>
        <dbReference type="ARBA" id="ARBA00022729"/>
    </source>
</evidence>
<dbReference type="Gene3D" id="2.70.98.10">
    <property type="match status" value="1"/>
</dbReference>
<feature type="domain" description="Glucan biosynthesis periplasmic MdoG C-terminal" evidence="6">
    <location>
        <begin position="41"/>
        <end position="511"/>
    </location>
</feature>
<dbReference type="SUPFAM" id="SSF81296">
    <property type="entry name" value="E set domains"/>
    <property type="match status" value="1"/>
</dbReference>
<dbReference type="GO" id="GO:0030288">
    <property type="term" value="C:outer membrane-bounded periplasmic space"/>
    <property type="evidence" value="ECO:0007669"/>
    <property type="project" value="TreeGrafter"/>
</dbReference>
<dbReference type="Pfam" id="PF04349">
    <property type="entry name" value="MdoG"/>
    <property type="match status" value="1"/>
</dbReference>
<evidence type="ECO:0000313" key="7">
    <source>
        <dbReference type="EMBL" id="QHI95010.1"/>
    </source>
</evidence>
<gene>
    <name evidence="7" type="ORF">GT348_00595</name>
</gene>
<dbReference type="InterPro" id="IPR014756">
    <property type="entry name" value="Ig_E-set"/>
</dbReference>
<dbReference type="InterPro" id="IPR007444">
    <property type="entry name" value="Glucan_biosyn_MdoG_C"/>
</dbReference>
<dbReference type="GO" id="GO:0003824">
    <property type="term" value="F:catalytic activity"/>
    <property type="evidence" value="ECO:0007669"/>
    <property type="project" value="InterPro"/>
</dbReference>
<comment type="pathway">
    <text evidence="2">Glycan metabolism; osmoregulated periplasmic glucan (OPG) biosynthesis.</text>
</comment>
<keyword evidence="4" id="KW-0732">Signal</keyword>
<organism evidence="7 8">
    <name type="scientific">Aristophania vespae</name>
    <dbReference type="NCBI Taxonomy" id="2697033"/>
    <lineage>
        <taxon>Bacteria</taxon>
        <taxon>Pseudomonadati</taxon>
        <taxon>Pseudomonadota</taxon>
        <taxon>Alphaproteobacteria</taxon>
        <taxon>Acetobacterales</taxon>
        <taxon>Acetobacteraceae</taxon>
        <taxon>Aristophania</taxon>
    </lineage>
</organism>
<evidence type="ECO:0000256" key="3">
    <source>
        <dbReference type="ARBA" id="ARBA00009284"/>
    </source>
</evidence>
<accession>A0A6P1NEN7</accession>
<dbReference type="InterPro" id="IPR013783">
    <property type="entry name" value="Ig-like_fold"/>
</dbReference>
<protein>
    <submittedName>
        <fullName evidence="7">Glucan biosynthesis protein D</fullName>
    </submittedName>
</protein>
<evidence type="ECO:0000256" key="2">
    <source>
        <dbReference type="ARBA" id="ARBA00005001"/>
    </source>
</evidence>
<name>A0A6P1NEN7_9PROT</name>
<dbReference type="GO" id="GO:0051274">
    <property type="term" value="P:beta-glucan biosynthetic process"/>
    <property type="evidence" value="ECO:0007669"/>
    <property type="project" value="TreeGrafter"/>
</dbReference>
<dbReference type="PIRSF" id="PIRSF006281">
    <property type="entry name" value="MdoG"/>
    <property type="match status" value="1"/>
</dbReference>
<dbReference type="InterPro" id="IPR011013">
    <property type="entry name" value="Gal_mutarotase_sf_dom"/>
</dbReference>
<sequence>MKILRRDLMKASLSAGVGLSALGLKTPKASARSSSHASRPFDESTVRTLARNLSRKAFSAPSHELPAVLANMDFDQFSSITYDPEKTLWHSDKLAFDVEFFPRGYLYKPRVDMYEVIGGKATAIAYDPDSYHYADPSLKVSGDIGFSGLRIRYALNTPGVMEECAVFLGASYFRAFAKGQIYGLSARGFAKDTGSLKGEEFPFFRSFWLEKPQAGSDSLVVHALMDSPSLTGAFRFTIRPGETTLFDVQSTIFPRQDIANGGIAPLTGMFYFDANNHDHVDDWRPAAHDSEALQVWTGTKQQLYRPLNNPTDLQISGFSDNGPYGYGLMQRKRSFSDYEDIALHYEQRPSLWIEPVGNWGDGEVELVEIPSPSEVNDNIVSFWHPKQPLQAGKSYNFTYRMYWGWDTPWPTHLARVVATRVGAVVDHPEARLFVIDFNGEPFQSLPKDTNFHLIAEAKPGAIRNIVIERNPYIQGVRTTFELVPGDAKLSELQVQLATDQGPISETWLYRWTP</sequence>
<keyword evidence="5" id="KW-0574">Periplasm</keyword>
<dbReference type="Proteomes" id="UP000463975">
    <property type="component" value="Chromosome"/>
</dbReference>
<dbReference type="InterPro" id="IPR014718">
    <property type="entry name" value="GH-type_carb-bd"/>
</dbReference>
<evidence type="ECO:0000256" key="1">
    <source>
        <dbReference type="ARBA" id="ARBA00004418"/>
    </source>
</evidence>
<keyword evidence="8" id="KW-1185">Reference proteome</keyword>
<evidence type="ECO:0000256" key="5">
    <source>
        <dbReference type="ARBA" id="ARBA00022764"/>
    </source>
</evidence>
<proteinExistence type="inferred from homology"/>
<evidence type="ECO:0000313" key="8">
    <source>
        <dbReference type="Proteomes" id="UP000463975"/>
    </source>
</evidence>
<dbReference type="PANTHER" id="PTHR30504">
    <property type="entry name" value="GLUCANS BIOSYNTHESIS PROTEIN"/>
    <property type="match status" value="1"/>
</dbReference>
<comment type="subcellular location">
    <subcellularLocation>
        <location evidence="1">Periplasm</location>
    </subcellularLocation>
</comment>
<dbReference type="EMBL" id="CP047652">
    <property type="protein sequence ID" value="QHI95010.1"/>
    <property type="molecule type" value="Genomic_DNA"/>
</dbReference>
<dbReference type="PROSITE" id="PS51318">
    <property type="entry name" value="TAT"/>
    <property type="match status" value="1"/>
</dbReference>
<dbReference type="AlphaFoldDB" id="A0A6P1NEN7"/>
<dbReference type="FunFam" id="2.70.98.10:FF:000001">
    <property type="entry name" value="Glucans biosynthesis protein G"/>
    <property type="match status" value="1"/>
</dbReference>
<dbReference type="UniPathway" id="UPA00637"/>
<reference evidence="7 8" key="1">
    <citation type="submission" date="2020-01" db="EMBL/GenBank/DDBJ databases">
        <title>Genome sequencing of strain KACC 21507.</title>
        <authorList>
            <person name="Heo J."/>
            <person name="Kim S.-J."/>
            <person name="Kim J.-S."/>
            <person name="Hong S.-B."/>
            <person name="Kwon S.-W."/>
        </authorList>
    </citation>
    <scope>NUCLEOTIDE SEQUENCE [LARGE SCALE GENOMIC DNA]</scope>
    <source>
        <strain evidence="7 8">KACC 21507</strain>
    </source>
</reference>
<dbReference type="InterPro" id="IPR006311">
    <property type="entry name" value="TAT_signal"/>
</dbReference>
<comment type="similarity">
    <text evidence="3">Belongs to the OpgD/OpgG family.</text>
</comment>
<dbReference type="InterPro" id="IPR014438">
    <property type="entry name" value="Glucan_biosyn_MdoG/MdoD"/>
</dbReference>
<dbReference type="PANTHER" id="PTHR30504:SF2">
    <property type="entry name" value="GLUCANS BIOSYNTHESIS PROTEIN G"/>
    <property type="match status" value="1"/>
</dbReference>
<dbReference type="GO" id="GO:0030246">
    <property type="term" value="F:carbohydrate binding"/>
    <property type="evidence" value="ECO:0007669"/>
    <property type="project" value="InterPro"/>
</dbReference>
<dbReference type="SUPFAM" id="SSF74650">
    <property type="entry name" value="Galactose mutarotase-like"/>
    <property type="match status" value="1"/>
</dbReference>